<reference evidence="1 2" key="1">
    <citation type="submission" date="2013-12" db="EMBL/GenBank/DDBJ databases">
        <title>Annotated genome of Streptomyces scopuliridis.</title>
        <authorList>
            <person name="Olson J.B."/>
        </authorList>
    </citation>
    <scope>NUCLEOTIDE SEQUENCE [LARGE SCALE GENOMIC DNA]</scope>
    <source>
        <strain evidence="1 2">RB72</strain>
    </source>
</reference>
<dbReference type="Gene3D" id="3.10.129.10">
    <property type="entry name" value="Hotdog Thioesterase"/>
    <property type="match status" value="1"/>
</dbReference>
<dbReference type="SUPFAM" id="SSF54637">
    <property type="entry name" value="Thioesterase/thiol ester dehydrase-isomerase"/>
    <property type="match status" value="1"/>
</dbReference>
<keyword evidence="2" id="KW-1185">Reference proteome</keyword>
<dbReference type="AlphaFoldDB" id="A0A2T7T1K4"/>
<dbReference type="EMBL" id="AZSP01000250">
    <property type="protein sequence ID" value="PVE09004.1"/>
    <property type="molecule type" value="Genomic_DNA"/>
</dbReference>
<sequence length="317" mass="34745">MTVLLDGSLTTPVGSPRYEGANIRTWIGFKHFMYLTEEAILEYFRERGAGAETLYHTYGLGLEIVDHSVSLPATLGVDDKVTAVVEPGKPKPGHGAPFKVKLTVERDGETVTVLTGKIRVALVVLKEAPSDVQPVPSFLEPYTVPEVAALADAAGTPSPAVAESDVPGLLVPAGSNAFLWSWRIPYFYCHFSDRLQHSGYVRAMEEVVDRFLEDRGISIRTMLVERGWIPVVSRARVHMLADALMEETLHTVFTVEEIIKEVMYTATFDTYVYRDGRLVHTATGSIMHGYAVSRGENAGSLAEFDDTTRAALLGGGR</sequence>
<dbReference type="OrthoDB" id="4556615at2"/>
<accession>A0A2T7T1K4</accession>
<dbReference type="Proteomes" id="UP000245992">
    <property type="component" value="Unassembled WGS sequence"/>
</dbReference>
<dbReference type="Pfam" id="PF13279">
    <property type="entry name" value="4HBT_2"/>
    <property type="match status" value="1"/>
</dbReference>
<dbReference type="STRING" id="1440053.GCA_000718095_00015"/>
<evidence type="ECO:0008006" key="3">
    <source>
        <dbReference type="Google" id="ProtNLM"/>
    </source>
</evidence>
<dbReference type="RefSeq" id="WP_030349242.1">
    <property type="nucleotide sequence ID" value="NZ_AZSP01000250.1"/>
</dbReference>
<proteinExistence type="predicted"/>
<name>A0A2T7T1K4_9ACTN</name>
<gene>
    <name evidence="1" type="ORF">Y717_13500</name>
</gene>
<dbReference type="InterPro" id="IPR029069">
    <property type="entry name" value="HotDog_dom_sf"/>
</dbReference>
<organism evidence="1 2">
    <name type="scientific">Streptomyces scopuliridis RB72</name>
    <dbReference type="NCBI Taxonomy" id="1440053"/>
    <lineage>
        <taxon>Bacteria</taxon>
        <taxon>Bacillati</taxon>
        <taxon>Actinomycetota</taxon>
        <taxon>Actinomycetes</taxon>
        <taxon>Kitasatosporales</taxon>
        <taxon>Streptomycetaceae</taxon>
        <taxon>Streptomyces</taxon>
    </lineage>
</organism>
<comment type="caution">
    <text evidence="1">The sequence shown here is derived from an EMBL/GenBank/DDBJ whole genome shotgun (WGS) entry which is preliminary data.</text>
</comment>
<evidence type="ECO:0000313" key="2">
    <source>
        <dbReference type="Proteomes" id="UP000245992"/>
    </source>
</evidence>
<evidence type="ECO:0000313" key="1">
    <source>
        <dbReference type="EMBL" id="PVE09004.1"/>
    </source>
</evidence>
<protein>
    <recommendedName>
        <fullName evidence="3">Thioesterase</fullName>
    </recommendedName>
</protein>